<dbReference type="InterPro" id="IPR058240">
    <property type="entry name" value="rSAM_sf"/>
</dbReference>
<evidence type="ECO:0000256" key="1">
    <source>
        <dbReference type="ARBA" id="ARBA00003234"/>
    </source>
</evidence>
<feature type="binding site" evidence="10">
    <location>
        <position position="23"/>
    </location>
    <ligand>
        <name>[4Fe-4S] cluster</name>
        <dbReference type="ChEBI" id="CHEBI:49883"/>
        <label>1</label>
    </ligand>
</feature>
<evidence type="ECO:0000256" key="2">
    <source>
        <dbReference type="ARBA" id="ARBA00022485"/>
    </source>
</evidence>
<dbReference type="Gene3D" id="3.40.50.12160">
    <property type="entry name" value="Methylthiotransferase, N-terminal domain"/>
    <property type="match status" value="1"/>
</dbReference>
<feature type="binding site" evidence="10">
    <location>
        <position position="170"/>
    </location>
    <ligand>
        <name>[4Fe-4S] cluster</name>
        <dbReference type="ChEBI" id="CHEBI:49883"/>
        <label>2</label>
        <note>4Fe-4S-S-AdoMet</note>
    </ligand>
</feature>
<evidence type="ECO:0000259" key="11">
    <source>
        <dbReference type="PROSITE" id="PS50926"/>
    </source>
</evidence>
<comment type="similarity">
    <text evidence="10">Belongs to the methylthiotransferase family. RimO subfamily.</text>
</comment>
<evidence type="ECO:0000256" key="8">
    <source>
        <dbReference type="ARBA" id="ARBA00023014"/>
    </source>
</evidence>
<feature type="binding site" evidence="10">
    <location>
        <position position="59"/>
    </location>
    <ligand>
        <name>[4Fe-4S] cluster</name>
        <dbReference type="ChEBI" id="CHEBI:49883"/>
        <label>1</label>
    </ligand>
</feature>
<dbReference type="PROSITE" id="PS51449">
    <property type="entry name" value="MTTASE_N"/>
    <property type="match status" value="1"/>
</dbReference>
<dbReference type="Pfam" id="PF18693">
    <property type="entry name" value="TRAM_2"/>
    <property type="match status" value="1"/>
</dbReference>
<dbReference type="FunFam" id="3.80.30.20:FF:000001">
    <property type="entry name" value="tRNA-2-methylthio-N(6)-dimethylallyladenosine synthase 2"/>
    <property type="match status" value="1"/>
</dbReference>
<organism evidence="14 15">
    <name type="scientific">Prochlorococcus marinus str. GP2</name>
    <dbReference type="NCBI Taxonomy" id="59925"/>
    <lineage>
        <taxon>Bacteria</taxon>
        <taxon>Bacillati</taxon>
        <taxon>Cyanobacteriota</taxon>
        <taxon>Cyanophyceae</taxon>
        <taxon>Synechococcales</taxon>
        <taxon>Prochlorococcaceae</taxon>
        <taxon>Prochlorococcus</taxon>
    </lineage>
</organism>
<name>A0A0A1ZFI1_PROMR</name>
<keyword evidence="6 10" id="KW-0479">Metal-binding</keyword>
<dbReference type="InterPro" id="IPR006638">
    <property type="entry name" value="Elp3/MiaA/NifB-like_rSAM"/>
</dbReference>
<dbReference type="Gene3D" id="3.80.30.20">
    <property type="entry name" value="tm_1862 like domain"/>
    <property type="match status" value="1"/>
</dbReference>
<protein>
    <recommendedName>
        <fullName evidence="10">Ribosomal protein uS12 methylthiotransferase RimO</fullName>
        <shortName evidence="10">uS12 MTTase</shortName>
        <shortName evidence="10">uS12 methylthiotransferase</shortName>
        <ecNumber evidence="10">2.8.4.4</ecNumber>
    </recommendedName>
    <alternativeName>
        <fullName evidence="10">Ribosomal protein uS12 (aspartate-C(3))-methylthiotransferase</fullName>
    </alternativeName>
    <alternativeName>
        <fullName evidence="10">Ribosome maturation factor RimO</fullName>
    </alternativeName>
</protein>
<comment type="subcellular location">
    <subcellularLocation>
        <location evidence="10">Cytoplasm</location>
    </subcellularLocation>
</comment>
<evidence type="ECO:0000256" key="9">
    <source>
        <dbReference type="ARBA" id="ARBA00051425"/>
    </source>
</evidence>
<comment type="caution">
    <text evidence="14">The sequence shown here is derived from an EMBL/GenBank/DDBJ whole genome shotgun (WGS) entry which is preliminary data.</text>
</comment>
<evidence type="ECO:0000256" key="3">
    <source>
        <dbReference type="ARBA" id="ARBA00022490"/>
    </source>
</evidence>
<evidence type="ECO:0000256" key="4">
    <source>
        <dbReference type="ARBA" id="ARBA00022679"/>
    </source>
</evidence>
<dbReference type="PROSITE" id="PS01278">
    <property type="entry name" value="MTTASE_RADICAL"/>
    <property type="match status" value="1"/>
</dbReference>
<dbReference type="GO" id="GO:0035599">
    <property type="term" value="F:aspartic acid methylthiotransferase activity"/>
    <property type="evidence" value="ECO:0007669"/>
    <property type="project" value="TreeGrafter"/>
</dbReference>
<dbReference type="EMBL" id="JNAH01000003">
    <property type="protein sequence ID" value="KGF88342.1"/>
    <property type="molecule type" value="Genomic_DNA"/>
</dbReference>
<feature type="domain" description="Radical SAM core" evidence="13">
    <location>
        <begin position="149"/>
        <end position="378"/>
    </location>
</feature>
<evidence type="ECO:0000259" key="13">
    <source>
        <dbReference type="PROSITE" id="PS51918"/>
    </source>
</evidence>
<sequence>MKQNSLNLKEKKLSKIAFSHVGCEKNLVDTEHMQGLLDKEGYKVDSNIHDANVVVVNTCSFIETAREESIRKILEYTNQGKKVIVAGCMAQHFKDELIKEIPEIKGLVGTGDYQKIAKVLDRVEKGEIVNEVSRIPEFIADEEMPRFVDKNKFVAYLRIAEGCNYNCAFCIIPKLRGPQRSRTIESIVSEAKSLAKKGIQEIILISQITTNYGQDIYGKPSLAKLLNELSKVSIPWIRIHYAYPTGLTDEVIRAFKDSKNIVPYFDLPLQHSHPDVLKSMNRPWQASLNKSILEKIREEIPSAVLRTSLIVGFPGEKKEHFEHLLEFLDRHKFDHVGVFIFSPEEGTAAFHLPNKVSPEVSEARKDNVISVQQNISKEKNQTYVGSKMKILVEQISDNNELIGRSYNFAPEIDGTVILSVKEKIDLKNYIGKFVEANISFADEYDLYGETIKIL</sequence>
<dbReference type="GO" id="GO:0046872">
    <property type="term" value="F:metal ion binding"/>
    <property type="evidence" value="ECO:0007669"/>
    <property type="project" value="UniProtKB-KW"/>
</dbReference>
<comment type="catalytic activity">
    <reaction evidence="9">
        <text>N(6)-dimethylallyladenosine(37) in tRNA + (sulfur carrier)-SH + AH2 + 2 S-adenosyl-L-methionine = 2-methylsulfanyl-N(6)-dimethylallyladenosine(37) in tRNA + (sulfur carrier)-H + 5'-deoxyadenosine + L-methionine + A + S-adenosyl-L-homocysteine + 2 H(+)</text>
        <dbReference type="Rhea" id="RHEA:37067"/>
        <dbReference type="Rhea" id="RHEA-COMP:10375"/>
        <dbReference type="Rhea" id="RHEA-COMP:10376"/>
        <dbReference type="Rhea" id="RHEA-COMP:14737"/>
        <dbReference type="Rhea" id="RHEA-COMP:14739"/>
        <dbReference type="ChEBI" id="CHEBI:13193"/>
        <dbReference type="ChEBI" id="CHEBI:15378"/>
        <dbReference type="ChEBI" id="CHEBI:17319"/>
        <dbReference type="ChEBI" id="CHEBI:17499"/>
        <dbReference type="ChEBI" id="CHEBI:29917"/>
        <dbReference type="ChEBI" id="CHEBI:57844"/>
        <dbReference type="ChEBI" id="CHEBI:57856"/>
        <dbReference type="ChEBI" id="CHEBI:59789"/>
        <dbReference type="ChEBI" id="CHEBI:64428"/>
        <dbReference type="ChEBI" id="CHEBI:74415"/>
        <dbReference type="ChEBI" id="CHEBI:74417"/>
        <dbReference type="EC" id="2.8.4.3"/>
    </reaction>
</comment>
<comment type="function">
    <text evidence="10">Catalyzes the methylthiolation of an aspartic acid residue of ribosomal protein uS12.</text>
</comment>
<comment type="cofactor">
    <cofactor evidence="10">
        <name>[4Fe-4S] cluster</name>
        <dbReference type="ChEBI" id="CHEBI:49883"/>
    </cofactor>
    <text evidence="10">Binds 2 [4Fe-4S] clusters. One cluster is coordinated with 3 cysteines and an exchangeable S-adenosyl-L-methionine.</text>
</comment>
<dbReference type="InterPro" id="IPR013848">
    <property type="entry name" value="Methylthiotransferase_N"/>
</dbReference>
<dbReference type="Pfam" id="PF04055">
    <property type="entry name" value="Radical_SAM"/>
    <property type="match status" value="1"/>
</dbReference>
<dbReference type="RefSeq" id="WP_032523883.1">
    <property type="nucleotide sequence ID" value="NZ_CP138934.1"/>
</dbReference>
<keyword evidence="5 10" id="KW-0949">S-adenosyl-L-methionine</keyword>
<dbReference type="GO" id="GO:0005840">
    <property type="term" value="C:ribosome"/>
    <property type="evidence" value="ECO:0007669"/>
    <property type="project" value="UniProtKB-KW"/>
</dbReference>
<dbReference type="SFLD" id="SFLDG01082">
    <property type="entry name" value="B12-binding_domain_containing"/>
    <property type="match status" value="1"/>
</dbReference>
<dbReference type="InterPro" id="IPR002792">
    <property type="entry name" value="TRAM_dom"/>
</dbReference>
<keyword evidence="4 10" id="KW-0808">Transferase</keyword>
<dbReference type="SUPFAM" id="SSF102114">
    <property type="entry name" value="Radical SAM enzymes"/>
    <property type="match status" value="1"/>
</dbReference>
<dbReference type="CDD" id="cd01335">
    <property type="entry name" value="Radical_SAM"/>
    <property type="match status" value="1"/>
</dbReference>
<dbReference type="STRING" id="59925.EU91_0273"/>
<feature type="binding site" evidence="10">
    <location>
        <position position="88"/>
    </location>
    <ligand>
        <name>[4Fe-4S] cluster</name>
        <dbReference type="ChEBI" id="CHEBI:49883"/>
        <label>1</label>
    </ligand>
</feature>
<dbReference type="PROSITE" id="PS50926">
    <property type="entry name" value="TRAM"/>
    <property type="match status" value="1"/>
</dbReference>
<dbReference type="EC" id="2.8.4.4" evidence="10"/>
<keyword evidence="3 10" id="KW-0963">Cytoplasm</keyword>
<keyword evidence="8 10" id="KW-0411">Iron-sulfur</keyword>
<feature type="binding site" evidence="10">
    <location>
        <position position="163"/>
    </location>
    <ligand>
        <name>[4Fe-4S] cluster</name>
        <dbReference type="ChEBI" id="CHEBI:49883"/>
        <label>2</label>
        <note>4Fe-4S-S-AdoMet</note>
    </ligand>
</feature>
<accession>A0A0A1ZFI1</accession>
<dbReference type="GO" id="GO:0005829">
    <property type="term" value="C:cytosol"/>
    <property type="evidence" value="ECO:0007669"/>
    <property type="project" value="TreeGrafter"/>
</dbReference>
<dbReference type="PROSITE" id="PS51918">
    <property type="entry name" value="RADICAL_SAM"/>
    <property type="match status" value="1"/>
</dbReference>
<dbReference type="SFLD" id="SFLDG01061">
    <property type="entry name" value="methylthiotransferase"/>
    <property type="match status" value="1"/>
</dbReference>
<dbReference type="InterPro" id="IPR012340">
    <property type="entry name" value="NA-bd_OB-fold"/>
</dbReference>
<dbReference type="GO" id="GO:0051539">
    <property type="term" value="F:4 iron, 4 sulfur cluster binding"/>
    <property type="evidence" value="ECO:0007669"/>
    <property type="project" value="UniProtKB-UniRule"/>
</dbReference>
<evidence type="ECO:0000256" key="10">
    <source>
        <dbReference type="HAMAP-Rule" id="MF_01865"/>
    </source>
</evidence>
<evidence type="ECO:0000256" key="7">
    <source>
        <dbReference type="ARBA" id="ARBA00023004"/>
    </source>
</evidence>
<evidence type="ECO:0000256" key="5">
    <source>
        <dbReference type="ARBA" id="ARBA00022691"/>
    </source>
</evidence>
<dbReference type="eggNOG" id="COG0621">
    <property type="taxonomic scope" value="Bacteria"/>
</dbReference>
<dbReference type="InterPro" id="IPR038135">
    <property type="entry name" value="Methylthiotransferase_N_sf"/>
</dbReference>
<dbReference type="NCBIfam" id="TIGR01125">
    <property type="entry name" value="30S ribosomal protein S12 methylthiotransferase RimO"/>
    <property type="match status" value="1"/>
</dbReference>
<comment type="function">
    <text evidence="1">Catalyzes the methylthiolation of N6-(dimethylallyl)adenosine (i(6)A), leading to the formation of 2-methylthio-N6-(dimethylallyl)adenosine (ms(2)i(6)A) at position 37 in tRNAs that read codons beginning with uridine.</text>
</comment>
<dbReference type="Pfam" id="PF00919">
    <property type="entry name" value="UPF0004"/>
    <property type="match status" value="1"/>
</dbReference>
<dbReference type="FunFam" id="3.40.50.12160:FF:000003">
    <property type="entry name" value="CDK5 regulatory subunit-associated protein 1"/>
    <property type="match status" value="1"/>
</dbReference>
<keyword evidence="7 10" id="KW-0408">Iron</keyword>
<dbReference type="OrthoDB" id="9805215at2"/>
<feature type="binding site" evidence="10">
    <location>
        <position position="167"/>
    </location>
    <ligand>
        <name>[4Fe-4S] cluster</name>
        <dbReference type="ChEBI" id="CHEBI:49883"/>
        <label>2</label>
        <note>4Fe-4S-S-AdoMet</note>
    </ligand>
</feature>
<proteinExistence type="inferred from homology"/>
<evidence type="ECO:0000313" key="14">
    <source>
        <dbReference type="EMBL" id="KGF88342.1"/>
    </source>
</evidence>
<evidence type="ECO:0000256" key="6">
    <source>
        <dbReference type="ARBA" id="ARBA00022723"/>
    </source>
</evidence>
<dbReference type="Proteomes" id="UP000030598">
    <property type="component" value="Unassembled WGS sequence"/>
</dbReference>
<dbReference type="InterPro" id="IPR023404">
    <property type="entry name" value="rSAM_horseshoe"/>
</dbReference>
<dbReference type="Gene3D" id="2.40.50.140">
    <property type="entry name" value="Nucleic acid-binding proteins"/>
    <property type="match status" value="1"/>
</dbReference>
<reference evidence="15" key="1">
    <citation type="journal article" date="2014" name="Sci. Data">
        <title>Genomes of diverse isolates of the marine cyanobacterium Prochlorococcus.</title>
        <authorList>
            <person name="Biller S."/>
            <person name="Berube P."/>
            <person name="Thompson J."/>
            <person name="Kelly L."/>
            <person name="Roggensack S."/>
            <person name="Awad L."/>
            <person name="Roache-Johnson K."/>
            <person name="Ding H."/>
            <person name="Giovannoni S.J."/>
            <person name="Moore L.R."/>
            <person name="Chisholm S.W."/>
        </authorList>
    </citation>
    <scope>NUCLEOTIDE SEQUENCE [LARGE SCALE GENOMIC DNA]</scope>
    <source>
        <strain evidence="15">GP2</strain>
    </source>
</reference>
<dbReference type="InterPro" id="IPR020612">
    <property type="entry name" value="Methylthiotransferase_CS"/>
</dbReference>
<keyword evidence="14" id="KW-0687">Ribonucleoprotein</keyword>
<dbReference type="AlphaFoldDB" id="A0A0A1ZFI1"/>
<evidence type="ECO:0000259" key="12">
    <source>
        <dbReference type="PROSITE" id="PS51449"/>
    </source>
</evidence>
<dbReference type="SMART" id="SM00729">
    <property type="entry name" value="Elp3"/>
    <property type="match status" value="1"/>
</dbReference>
<dbReference type="GO" id="GO:0035597">
    <property type="term" value="F:tRNA-2-methylthio-N(6)-dimethylallyladenosine(37) synthase activity"/>
    <property type="evidence" value="ECO:0007669"/>
    <property type="project" value="UniProtKB-EC"/>
</dbReference>
<dbReference type="InterPro" id="IPR005840">
    <property type="entry name" value="Ribosomal_uS12_MeSTrfase_RimO"/>
</dbReference>
<keyword evidence="14" id="KW-0689">Ribosomal protein</keyword>
<keyword evidence="2 10" id="KW-0004">4Fe-4S</keyword>
<dbReference type="InterPro" id="IPR005839">
    <property type="entry name" value="Methylthiotransferase"/>
</dbReference>
<dbReference type="NCBIfam" id="TIGR00089">
    <property type="entry name" value="MiaB/RimO family radical SAM methylthiotransferase"/>
    <property type="match status" value="1"/>
</dbReference>
<dbReference type="HAMAP" id="MF_01865">
    <property type="entry name" value="MTTase_RimO"/>
    <property type="match status" value="1"/>
</dbReference>
<evidence type="ECO:0000313" key="15">
    <source>
        <dbReference type="Proteomes" id="UP000030598"/>
    </source>
</evidence>
<dbReference type="PANTHER" id="PTHR43837:SF1">
    <property type="entry name" value="RIBOSOMAL PROTEIN US12 METHYLTHIOTRANSFERASE RIMO"/>
    <property type="match status" value="1"/>
</dbReference>
<feature type="domain" description="TRAM" evidence="11">
    <location>
        <begin position="381"/>
        <end position="452"/>
    </location>
</feature>
<dbReference type="InterPro" id="IPR007197">
    <property type="entry name" value="rSAM"/>
</dbReference>
<feature type="domain" description="MTTase N-terminal" evidence="12">
    <location>
        <begin position="14"/>
        <end position="125"/>
    </location>
</feature>
<dbReference type="SFLD" id="SFLDF00274">
    <property type="entry name" value="ribosomal_protein_S12_methylth"/>
    <property type="match status" value="1"/>
</dbReference>
<dbReference type="GO" id="GO:0103039">
    <property type="term" value="F:protein methylthiotransferase activity"/>
    <property type="evidence" value="ECO:0007669"/>
    <property type="project" value="UniProtKB-EC"/>
</dbReference>
<dbReference type="SFLD" id="SFLDS00029">
    <property type="entry name" value="Radical_SAM"/>
    <property type="match status" value="1"/>
</dbReference>
<gene>
    <name evidence="10" type="primary">rimO</name>
    <name evidence="14" type="ORF">EU91_0273</name>
</gene>
<comment type="catalytic activity">
    <reaction evidence="10">
        <text>L-aspartate(89)-[ribosomal protein uS12]-hydrogen + (sulfur carrier)-SH + AH2 + 2 S-adenosyl-L-methionine = 3-methylsulfanyl-L-aspartate(89)-[ribosomal protein uS12]-hydrogen + (sulfur carrier)-H + 5'-deoxyadenosine + L-methionine + A + S-adenosyl-L-homocysteine + 2 H(+)</text>
        <dbReference type="Rhea" id="RHEA:37087"/>
        <dbReference type="Rhea" id="RHEA-COMP:10460"/>
        <dbReference type="Rhea" id="RHEA-COMP:10461"/>
        <dbReference type="Rhea" id="RHEA-COMP:14737"/>
        <dbReference type="Rhea" id="RHEA-COMP:14739"/>
        <dbReference type="ChEBI" id="CHEBI:13193"/>
        <dbReference type="ChEBI" id="CHEBI:15378"/>
        <dbReference type="ChEBI" id="CHEBI:17319"/>
        <dbReference type="ChEBI" id="CHEBI:17499"/>
        <dbReference type="ChEBI" id="CHEBI:29917"/>
        <dbReference type="ChEBI" id="CHEBI:29961"/>
        <dbReference type="ChEBI" id="CHEBI:57844"/>
        <dbReference type="ChEBI" id="CHEBI:57856"/>
        <dbReference type="ChEBI" id="CHEBI:59789"/>
        <dbReference type="ChEBI" id="CHEBI:64428"/>
        <dbReference type="ChEBI" id="CHEBI:73599"/>
        <dbReference type="EC" id="2.8.4.4"/>
    </reaction>
</comment>
<dbReference type="PANTHER" id="PTHR43837">
    <property type="entry name" value="RIBOSOMAL PROTEIN S12 METHYLTHIOTRANSFERASE RIMO"/>
    <property type="match status" value="1"/>
</dbReference>